<dbReference type="InterPro" id="IPR038042">
    <property type="entry name" value="Gp37-like"/>
</dbReference>
<organism evidence="2 3">
    <name type="scientific">Haemophilus influenzae (strain NTHi 3655)</name>
    <dbReference type="NCBI Taxonomy" id="375177"/>
    <lineage>
        <taxon>Bacteria</taxon>
        <taxon>Pseudomonadati</taxon>
        <taxon>Pseudomonadota</taxon>
        <taxon>Gammaproteobacteria</taxon>
        <taxon>Pasteurellales</taxon>
        <taxon>Pasteurellaceae</taxon>
        <taxon>Haemophilus</taxon>
    </lineage>
</organism>
<dbReference type="Gene3D" id="3.30.2000.10">
    <property type="entry name" value="Phage tail protein-like"/>
    <property type="match status" value="1"/>
</dbReference>
<reference evidence="4" key="2">
    <citation type="submission" date="2021-11" db="EMBL/GenBank/DDBJ databases">
        <authorList>
            <person name="Riesbeck K."/>
        </authorList>
    </citation>
    <scope>NUCLEOTIDE SEQUENCE [LARGE SCALE GENOMIC DNA]</scope>
</reference>
<dbReference type="RefSeq" id="WP_005658884.1">
    <property type="nucleotide sequence ID" value="NZ_AAZF01000017.1"/>
</dbReference>
<accession>A0A0H3PBS7</accession>
<evidence type="ECO:0008006" key="5">
    <source>
        <dbReference type="Google" id="ProtNLM"/>
    </source>
</evidence>
<protein>
    <recommendedName>
        <fullName evidence="5">Gp37 protein</fullName>
    </recommendedName>
</protein>
<dbReference type="SUPFAM" id="SSF143749">
    <property type="entry name" value="Phage tail protein-like"/>
    <property type="match status" value="1"/>
</dbReference>
<dbReference type="InterPro" id="IPR018602">
    <property type="entry name" value="Gp37/STM4215"/>
</dbReference>
<gene>
    <name evidence="2" type="ORF">CGSHi3655_00305</name>
    <name evidence="1" type="ORF">KRLU3655_LOCUS1033</name>
</gene>
<sequence>MSATQTILNSIQTHLLSQIDRFAIELFPDNPSEYFLRDESGAILIQYAGSKFERINSTDIIQQRRTVTIALTVIARSQHNDDGALAILDQVRLAIVGFRPENCLACALINEEFAGEADGLWQYQLLVQTETWQVEQTKAVDLPKLANVYSRKPTDPLNPILQPKS</sequence>
<evidence type="ECO:0000313" key="2">
    <source>
        <dbReference type="EMBL" id="EDJ92016.1"/>
    </source>
</evidence>
<dbReference type="Pfam" id="PF09646">
    <property type="entry name" value="Gp37"/>
    <property type="match status" value="1"/>
</dbReference>
<proteinExistence type="predicted"/>
<name>A0A0H3PBS7_HAEI3</name>
<dbReference type="EMBL" id="AAZF01000017">
    <property type="protein sequence ID" value="EDJ92016.1"/>
    <property type="molecule type" value="Genomic_DNA"/>
</dbReference>
<dbReference type="InterPro" id="IPR035934">
    <property type="entry name" value="Phage_tail_protein-like_sf"/>
</dbReference>
<evidence type="ECO:0000313" key="4">
    <source>
        <dbReference type="Proteomes" id="UP000837958"/>
    </source>
</evidence>
<dbReference type="Proteomes" id="UP000003185">
    <property type="component" value="Unassembled WGS sequence"/>
</dbReference>
<reference evidence="1" key="3">
    <citation type="submission" date="2024-01" db="EMBL/GenBank/DDBJ databases">
        <authorList>
            <person name="Riesbeck K."/>
        </authorList>
    </citation>
    <scope>NUCLEOTIDE SEQUENCE</scope>
    <source>
        <strain evidence="1">3655</strain>
    </source>
</reference>
<dbReference type="AlphaFoldDB" id="A0A0H3PBS7"/>
<evidence type="ECO:0000313" key="3">
    <source>
        <dbReference type="Proteomes" id="UP000003185"/>
    </source>
</evidence>
<reference evidence="2 3" key="1">
    <citation type="journal article" date="2007" name="Genome Biol.">
        <title>Characterization and modeling of the Haemophilus influenzae core and supragenomes based on the complete genomic sequences of Rd and 12 clinical nontypeable strains.</title>
        <authorList>
            <person name="Hogg J.S."/>
            <person name="Hu F.Z."/>
            <person name="Janto B."/>
            <person name="Boissy R."/>
            <person name="Hayes J."/>
            <person name="Keefe R."/>
            <person name="Post J.C."/>
            <person name="Ehrlich G.D."/>
        </authorList>
    </citation>
    <scope>NUCLEOTIDE SEQUENCE [LARGE SCALE GENOMIC DNA]</scope>
    <source>
        <strain evidence="2">3655</strain>
        <strain evidence="3">NTHi 3655</strain>
    </source>
</reference>
<evidence type="ECO:0000313" key="1">
    <source>
        <dbReference type="EMBL" id="CAH0450957.1"/>
    </source>
</evidence>
<dbReference type="Proteomes" id="UP000837958">
    <property type="component" value="Chromosome"/>
</dbReference>
<dbReference type="EMBL" id="OV040719">
    <property type="protein sequence ID" value="CAH0450957.1"/>
    <property type="molecule type" value="Genomic_DNA"/>
</dbReference>